<dbReference type="EMBL" id="ACOP02000043">
    <property type="protein sequence ID" value="EEU96859.1"/>
    <property type="molecule type" value="Genomic_DNA"/>
</dbReference>
<sequence length="62" mass="7464">MLRYIYYIFYSAAPFFASNAAKKIYFTPLTRGRNSAILRIVNSVHVEEVVIRIRWQRPRRRS</sequence>
<comment type="caution">
    <text evidence="1">The sequence shown here is derived from an EMBL/GenBank/DDBJ whole genome shotgun (WGS) entry which is preliminary data.</text>
</comment>
<keyword evidence="2" id="KW-1185">Reference proteome</keyword>
<protein>
    <submittedName>
        <fullName evidence="1">Uncharacterized protein</fullName>
    </submittedName>
</protein>
<reference evidence="1" key="1">
    <citation type="submission" date="2009-08" db="EMBL/GenBank/DDBJ databases">
        <authorList>
            <person name="Weinstock G."/>
            <person name="Sodergren E."/>
            <person name="Clifton S."/>
            <person name="Fulton L."/>
            <person name="Fulton B."/>
            <person name="Courtney L."/>
            <person name="Fronick C."/>
            <person name="Harrison M."/>
            <person name="Strong C."/>
            <person name="Farmer C."/>
            <person name="Delahaunty K."/>
            <person name="Markovic C."/>
            <person name="Hall O."/>
            <person name="Minx P."/>
            <person name="Tomlinson C."/>
            <person name="Mitreva M."/>
            <person name="Nelson J."/>
            <person name="Hou S."/>
            <person name="Wollam A."/>
            <person name="Pepin K.H."/>
            <person name="Johnson M."/>
            <person name="Bhonagiri V."/>
            <person name="Nash W.E."/>
            <person name="Warren W."/>
            <person name="Chinwalla A."/>
            <person name="Mardis E.R."/>
            <person name="Wilson R.K."/>
        </authorList>
    </citation>
    <scope>NUCLEOTIDE SEQUENCE [LARGE SCALE GENOMIC DNA]</scope>
    <source>
        <strain evidence="1">A2-165</strain>
    </source>
</reference>
<organism evidence="1 2">
    <name type="scientific">Faecalibacterium duncaniae (strain DSM 17677 / JCM 31915 / A2-165)</name>
    <name type="common">Faecalibacterium prausnitzii</name>
    <dbReference type="NCBI Taxonomy" id="411483"/>
    <lineage>
        <taxon>Bacteria</taxon>
        <taxon>Bacillati</taxon>
        <taxon>Bacillota</taxon>
        <taxon>Clostridia</taxon>
        <taxon>Eubacteriales</taxon>
        <taxon>Oscillospiraceae</taxon>
        <taxon>Faecalibacterium</taxon>
    </lineage>
</organism>
<evidence type="ECO:0000313" key="2">
    <source>
        <dbReference type="Proteomes" id="UP000004619"/>
    </source>
</evidence>
<name>C7H5H1_FAED2</name>
<accession>C7H5H1</accession>
<dbReference type="Proteomes" id="UP000004619">
    <property type="component" value="Unassembled WGS sequence"/>
</dbReference>
<gene>
    <name evidence="1" type="ORF">FAEPRAA2165_01542</name>
</gene>
<dbReference type="HOGENOM" id="CLU_2897509_0_0_9"/>
<dbReference type="STRING" id="411483.FAEPRAA2165_01542"/>
<evidence type="ECO:0000313" key="1">
    <source>
        <dbReference type="EMBL" id="EEU96859.1"/>
    </source>
</evidence>
<dbReference type="AlphaFoldDB" id="C7H5H1"/>
<proteinExistence type="predicted"/>